<reference evidence="3" key="1">
    <citation type="submission" date="2021-11" db="EMBL/GenBank/DDBJ databases">
        <title>Streptomyces corallinus and Kineosporia corallina sp. nov., two new coral-derived marine actinobacteria.</title>
        <authorList>
            <person name="Buangrab K."/>
            <person name="Sutthacheep M."/>
            <person name="Yeemin T."/>
            <person name="Harunari E."/>
            <person name="Igarashi Y."/>
            <person name="Sripreechasak P."/>
            <person name="Kanchanasin P."/>
            <person name="Tanasupawat S."/>
            <person name="Phongsopitanun W."/>
        </authorList>
    </citation>
    <scope>NUCLEOTIDE SEQUENCE</scope>
    <source>
        <strain evidence="3">JCM 31032</strain>
    </source>
</reference>
<protein>
    <submittedName>
        <fullName evidence="3">Uncharacterized protein</fullName>
    </submittedName>
</protein>
<keyword evidence="4" id="KW-1185">Reference proteome</keyword>
<gene>
    <name evidence="3" type="ORF">LR394_37280</name>
</gene>
<accession>A0A9X1NNV1</accession>
<name>A0A9X1NNV1_9ACTN</name>
<comment type="caution">
    <text evidence="3">The sequence shown here is derived from an EMBL/GenBank/DDBJ whole genome shotgun (WGS) entry which is preliminary data.</text>
</comment>
<dbReference type="EMBL" id="JAJOMB010000031">
    <property type="protein sequence ID" value="MCD5316566.1"/>
    <property type="molecule type" value="Genomic_DNA"/>
</dbReference>
<dbReference type="AlphaFoldDB" id="A0A9X1NNV1"/>
<keyword evidence="2" id="KW-0472">Membrane</keyword>
<evidence type="ECO:0000256" key="1">
    <source>
        <dbReference type="SAM" id="MobiDB-lite"/>
    </source>
</evidence>
<keyword evidence="2" id="KW-1133">Transmembrane helix</keyword>
<keyword evidence="2" id="KW-0812">Transmembrane</keyword>
<evidence type="ECO:0000313" key="4">
    <source>
        <dbReference type="Proteomes" id="UP001138997"/>
    </source>
</evidence>
<dbReference type="RefSeq" id="WP_231449417.1">
    <property type="nucleotide sequence ID" value="NZ_JAJOMB010000031.1"/>
</dbReference>
<evidence type="ECO:0000313" key="3">
    <source>
        <dbReference type="EMBL" id="MCD5316566.1"/>
    </source>
</evidence>
<sequence>MSEDAEEPAPEHFTSAAADARKARERSHIGVGKWDATVVTYGLAGRLIGTVVVTLPLLWFVYWLVPFGFVGVVCWFVVFPRMLRDLWRRADRL</sequence>
<feature type="transmembrane region" description="Helical" evidence="2">
    <location>
        <begin position="57"/>
        <end position="79"/>
    </location>
</feature>
<feature type="region of interest" description="Disordered" evidence="1">
    <location>
        <begin position="1"/>
        <end position="21"/>
    </location>
</feature>
<evidence type="ECO:0000256" key="2">
    <source>
        <dbReference type="SAM" id="Phobius"/>
    </source>
</evidence>
<proteinExistence type="predicted"/>
<dbReference type="Proteomes" id="UP001138997">
    <property type="component" value="Unassembled WGS sequence"/>
</dbReference>
<organism evidence="3 4">
    <name type="scientific">Kineosporia babensis</name>
    <dbReference type="NCBI Taxonomy" id="499548"/>
    <lineage>
        <taxon>Bacteria</taxon>
        <taxon>Bacillati</taxon>
        <taxon>Actinomycetota</taxon>
        <taxon>Actinomycetes</taxon>
        <taxon>Kineosporiales</taxon>
        <taxon>Kineosporiaceae</taxon>
        <taxon>Kineosporia</taxon>
    </lineage>
</organism>